<comment type="similarity">
    <text evidence="2 13">Belongs to the SUA5 family.</text>
</comment>
<evidence type="ECO:0000256" key="12">
    <source>
        <dbReference type="ARBA" id="ARBA00048366"/>
    </source>
</evidence>
<proteinExistence type="inferred from homology"/>
<dbReference type="InterPro" id="IPR005145">
    <property type="entry name" value="Sua5_C"/>
</dbReference>
<feature type="binding site" evidence="14">
    <location>
        <position position="135"/>
    </location>
    <ligand>
        <name>ATP</name>
        <dbReference type="ChEBI" id="CHEBI:30616"/>
    </ligand>
</feature>
<dbReference type="GO" id="GO:0005524">
    <property type="term" value="F:ATP binding"/>
    <property type="evidence" value="ECO:0007669"/>
    <property type="project" value="UniProtKB-UniRule"/>
</dbReference>
<dbReference type="PANTHER" id="PTHR17490:SF16">
    <property type="entry name" value="THREONYLCARBAMOYL-AMP SYNTHASE"/>
    <property type="match status" value="1"/>
</dbReference>
<accession>A0A1H4AIX4</accession>
<protein>
    <recommendedName>
        <fullName evidence="4 13">Threonylcarbamoyl-AMP synthase</fullName>
        <shortName evidence="13">TC-AMP synthase</shortName>
        <ecNumber evidence="3 13">2.7.7.87</ecNumber>
    </recommendedName>
    <alternativeName>
        <fullName evidence="11 13">L-threonylcarbamoyladenylate synthase</fullName>
    </alternativeName>
</protein>
<feature type="binding site" evidence="14">
    <location>
        <position position="248"/>
    </location>
    <ligand>
        <name>ATP</name>
        <dbReference type="ChEBI" id="CHEBI:30616"/>
    </ligand>
</feature>
<evidence type="ECO:0000259" key="15">
    <source>
        <dbReference type="PROSITE" id="PS51163"/>
    </source>
</evidence>
<dbReference type="Proteomes" id="UP000199041">
    <property type="component" value="Unassembled WGS sequence"/>
</dbReference>
<dbReference type="AlphaFoldDB" id="A0A1H4AIX4"/>
<dbReference type="InterPro" id="IPR006070">
    <property type="entry name" value="Sua5-like_dom"/>
</dbReference>
<evidence type="ECO:0000256" key="8">
    <source>
        <dbReference type="ARBA" id="ARBA00022695"/>
    </source>
</evidence>
<feature type="binding site" evidence="14">
    <location>
        <position position="59"/>
    </location>
    <ligand>
        <name>ATP</name>
        <dbReference type="ChEBI" id="CHEBI:30616"/>
    </ligand>
</feature>
<dbReference type="GO" id="GO:0000049">
    <property type="term" value="F:tRNA binding"/>
    <property type="evidence" value="ECO:0007669"/>
    <property type="project" value="TreeGrafter"/>
</dbReference>
<evidence type="ECO:0000256" key="2">
    <source>
        <dbReference type="ARBA" id="ARBA00007663"/>
    </source>
</evidence>
<feature type="binding site" evidence="14">
    <location>
        <position position="187"/>
    </location>
    <ligand>
        <name>ATP</name>
        <dbReference type="ChEBI" id="CHEBI:30616"/>
    </ligand>
</feature>
<keyword evidence="6 13" id="KW-0808">Transferase</keyword>
<dbReference type="STRING" id="551991.SAMN05192529_11519"/>
<dbReference type="GO" id="GO:0061710">
    <property type="term" value="F:L-threonylcarbamoyladenylate synthase"/>
    <property type="evidence" value="ECO:0007669"/>
    <property type="project" value="UniProtKB-EC"/>
</dbReference>
<feature type="binding site" evidence="14">
    <location>
        <position position="173"/>
    </location>
    <ligand>
        <name>L-threonine</name>
        <dbReference type="ChEBI" id="CHEBI:57926"/>
    </ligand>
</feature>
<feature type="domain" description="YrdC-like" evidence="15">
    <location>
        <begin position="5"/>
        <end position="191"/>
    </location>
</feature>
<keyword evidence="10 13" id="KW-0067">ATP-binding</keyword>
<comment type="function">
    <text evidence="13">Required for the formation of a threonylcarbamoyl group on adenosine at position 37 (t(6)A37) in tRNAs that read codons beginning with adenine.</text>
</comment>
<dbReference type="InterPro" id="IPR010923">
    <property type="entry name" value="T(6)A37_SUA5"/>
</dbReference>
<dbReference type="InterPro" id="IPR038385">
    <property type="entry name" value="Sua5/YwlC_C"/>
</dbReference>
<feature type="binding site" evidence="14">
    <location>
        <position position="50"/>
    </location>
    <ligand>
        <name>ATP</name>
        <dbReference type="ChEBI" id="CHEBI:30616"/>
    </ligand>
</feature>
<dbReference type="Pfam" id="PF01300">
    <property type="entry name" value="Sua5_yciO_yrdC"/>
    <property type="match status" value="1"/>
</dbReference>
<evidence type="ECO:0000256" key="5">
    <source>
        <dbReference type="ARBA" id="ARBA00022490"/>
    </source>
</evidence>
<name>A0A1H4AIX4_9BACT</name>
<dbReference type="Gene3D" id="3.40.50.11030">
    <property type="entry name" value="Threonylcarbamoyl-AMP synthase, C-terminal domain"/>
    <property type="match status" value="1"/>
</dbReference>
<reference evidence="16 17" key="1">
    <citation type="submission" date="2016-10" db="EMBL/GenBank/DDBJ databases">
        <authorList>
            <person name="de Groot N.N."/>
        </authorList>
    </citation>
    <scope>NUCLEOTIDE SEQUENCE [LARGE SCALE GENOMIC DNA]</scope>
    <source>
        <strain evidence="16 17">Vu-144</strain>
    </source>
</reference>
<dbReference type="PIRSF" id="PIRSF004930">
    <property type="entry name" value="Tln_factor_SUA5"/>
    <property type="match status" value="1"/>
</dbReference>
<dbReference type="GO" id="GO:0005737">
    <property type="term" value="C:cytoplasm"/>
    <property type="evidence" value="ECO:0007669"/>
    <property type="project" value="UniProtKB-SubCell"/>
</dbReference>
<dbReference type="PROSITE" id="PS51163">
    <property type="entry name" value="YRDC"/>
    <property type="match status" value="1"/>
</dbReference>
<organism evidence="16 17">
    <name type="scientific">Arachidicoccus rhizosphaerae</name>
    <dbReference type="NCBI Taxonomy" id="551991"/>
    <lineage>
        <taxon>Bacteria</taxon>
        <taxon>Pseudomonadati</taxon>
        <taxon>Bacteroidota</taxon>
        <taxon>Chitinophagia</taxon>
        <taxon>Chitinophagales</taxon>
        <taxon>Chitinophagaceae</taxon>
        <taxon>Arachidicoccus</taxon>
    </lineage>
</organism>
<dbReference type="NCBIfam" id="TIGR00057">
    <property type="entry name" value="L-threonylcarbamoyladenylate synthase"/>
    <property type="match status" value="1"/>
</dbReference>
<dbReference type="Gene3D" id="3.90.870.10">
    <property type="entry name" value="DHBP synthase"/>
    <property type="match status" value="1"/>
</dbReference>
<evidence type="ECO:0000256" key="11">
    <source>
        <dbReference type="ARBA" id="ARBA00029774"/>
    </source>
</evidence>
<feature type="binding site" evidence="14">
    <location>
        <position position="113"/>
    </location>
    <ligand>
        <name>L-threonine</name>
        <dbReference type="ChEBI" id="CHEBI:57926"/>
    </ligand>
</feature>
<dbReference type="GO" id="GO:0006450">
    <property type="term" value="P:regulation of translational fidelity"/>
    <property type="evidence" value="ECO:0007669"/>
    <property type="project" value="TreeGrafter"/>
</dbReference>
<gene>
    <name evidence="16" type="ORF">SAMN05192529_11519</name>
</gene>
<dbReference type="RefSeq" id="WP_091399133.1">
    <property type="nucleotide sequence ID" value="NZ_FNQY01000015.1"/>
</dbReference>
<dbReference type="PANTHER" id="PTHR17490">
    <property type="entry name" value="SUA5"/>
    <property type="match status" value="1"/>
</dbReference>
<keyword evidence="9 13" id="KW-0547">Nucleotide-binding</keyword>
<evidence type="ECO:0000256" key="13">
    <source>
        <dbReference type="PIRNR" id="PIRNR004930"/>
    </source>
</evidence>
<evidence type="ECO:0000256" key="9">
    <source>
        <dbReference type="ARBA" id="ARBA00022741"/>
    </source>
</evidence>
<feature type="binding site" evidence="14">
    <location>
        <position position="133"/>
    </location>
    <ligand>
        <name>L-threonine</name>
        <dbReference type="ChEBI" id="CHEBI:57926"/>
    </ligand>
</feature>
<dbReference type="GO" id="GO:0008033">
    <property type="term" value="P:tRNA processing"/>
    <property type="evidence" value="ECO:0007669"/>
    <property type="project" value="UniProtKB-KW"/>
</dbReference>
<evidence type="ECO:0000256" key="7">
    <source>
        <dbReference type="ARBA" id="ARBA00022694"/>
    </source>
</evidence>
<evidence type="ECO:0000256" key="10">
    <source>
        <dbReference type="ARBA" id="ARBA00022840"/>
    </source>
</evidence>
<feature type="binding site" evidence="14">
    <location>
        <position position="54"/>
    </location>
    <ligand>
        <name>ATP</name>
        <dbReference type="ChEBI" id="CHEBI:30616"/>
    </ligand>
</feature>
<evidence type="ECO:0000256" key="6">
    <source>
        <dbReference type="ARBA" id="ARBA00022679"/>
    </source>
</evidence>
<dbReference type="SUPFAM" id="SSF55821">
    <property type="entry name" value="YrdC/RibB"/>
    <property type="match status" value="1"/>
</dbReference>
<dbReference type="Pfam" id="PF03481">
    <property type="entry name" value="Sua5_C"/>
    <property type="match status" value="1"/>
</dbReference>
<evidence type="ECO:0000313" key="17">
    <source>
        <dbReference type="Proteomes" id="UP000199041"/>
    </source>
</evidence>
<dbReference type="InterPro" id="IPR050156">
    <property type="entry name" value="TC-AMP_synthase_SUA5"/>
</dbReference>
<keyword evidence="7 13" id="KW-0819">tRNA processing</keyword>
<comment type="subcellular location">
    <subcellularLocation>
        <location evidence="1 13">Cytoplasm</location>
    </subcellularLocation>
</comment>
<comment type="catalytic activity">
    <reaction evidence="12 13">
        <text>L-threonine + hydrogencarbonate + ATP = L-threonylcarbamoyladenylate + diphosphate + H2O</text>
        <dbReference type="Rhea" id="RHEA:36407"/>
        <dbReference type="ChEBI" id="CHEBI:15377"/>
        <dbReference type="ChEBI" id="CHEBI:17544"/>
        <dbReference type="ChEBI" id="CHEBI:30616"/>
        <dbReference type="ChEBI" id="CHEBI:33019"/>
        <dbReference type="ChEBI" id="CHEBI:57926"/>
        <dbReference type="ChEBI" id="CHEBI:73682"/>
        <dbReference type="EC" id="2.7.7.87"/>
    </reaction>
</comment>
<dbReference type="OrthoDB" id="9814580at2"/>
<evidence type="ECO:0000256" key="14">
    <source>
        <dbReference type="PIRSR" id="PIRSR004930-1"/>
    </source>
</evidence>
<dbReference type="InterPro" id="IPR017945">
    <property type="entry name" value="DHBP_synth_RibB-like_a/b_dom"/>
</dbReference>
<keyword evidence="17" id="KW-1185">Reference proteome</keyword>
<keyword evidence="5 13" id="KW-0963">Cytoplasm</keyword>
<dbReference type="EMBL" id="FNQY01000015">
    <property type="protein sequence ID" value="SEA35943.1"/>
    <property type="molecule type" value="Genomic_DNA"/>
</dbReference>
<evidence type="ECO:0000256" key="3">
    <source>
        <dbReference type="ARBA" id="ARBA00012584"/>
    </source>
</evidence>
<dbReference type="GO" id="GO:0003725">
    <property type="term" value="F:double-stranded RNA binding"/>
    <property type="evidence" value="ECO:0007669"/>
    <property type="project" value="UniProtKB-UniRule"/>
</dbReference>
<evidence type="ECO:0000313" key="16">
    <source>
        <dbReference type="EMBL" id="SEA35943.1"/>
    </source>
</evidence>
<dbReference type="EC" id="2.7.7.87" evidence="3 13"/>
<evidence type="ECO:0000256" key="1">
    <source>
        <dbReference type="ARBA" id="ARBA00004496"/>
    </source>
</evidence>
<evidence type="ECO:0000256" key="4">
    <source>
        <dbReference type="ARBA" id="ARBA00015492"/>
    </source>
</evidence>
<sequence length="377" mass="41474">MATIGKDLDYACELLMEGEVIGLPTETVYGLAGDATREIAIERIYAVKKRPATNPLIVHVAGSDHLAGIVSSIPENALKLMDWFWPGPLTFLLPKAPTVHHAITAGQPRVAVRMPAHPLALELLRNLPFPLAAPSANPYGYISPTTVQHVNDQLGSRIKYILDGGPSSKGIESTIIGFDDTMPIIYRKGVITDLDIQAIIGKVKYFESKGIKGELLNEEIKGNNLQIFIDSEEKVTSHITSGMSLSHYAPKTPLYLLPDLGHKDVIQNSVNFNVLMEQMQIYETLESQLKYKIKEKTARIGIISLKHLYFSQNICENLPICQIQLSPVGDLKEAASNLYGALHQLDQLELDVIFAECMPEEGIGSAINDRLGRAAVR</sequence>
<feature type="binding site" evidence="14">
    <location>
        <position position="143"/>
    </location>
    <ligand>
        <name>ATP</name>
        <dbReference type="ChEBI" id="CHEBI:30616"/>
    </ligand>
</feature>
<feature type="binding site" evidence="14">
    <location>
        <position position="27"/>
    </location>
    <ligand>
        <name>L-threonine</name>
        <dbReference type="ChEBI" id="CHEBI:57926"/>
    </ligand>
</feature>
<keyword evidence="8 13" id="KW-0548">Nucleotidyltransferase</keyword>